<organism evidence="1 2">
    <name type="scientific">Ferruginivarius sediminum</name>
    <dbReference type="NCBI Taxonomy" id="2661937"/>
    <lineage>
        <taxon>Bacteria</taxon>
        <taxon>Pseudomonadati</taxon>
        <taxon>Pseudomonadota</taxon>
        <taxon>Alphaproteobacteria</taxon>
        <taxon>Rhodospirillales</taxon>
        <taxon>Rhodospirillaceae</taxon>
        <taxon>Ferruginivarius</taxon>
    </lineage>
</organism>
<proteinExistence type="predicted"/>
<name>A0A369TIN0_9PROT</name>
<keyword evidence="2" id="KW-1185">Reference proteome</keyword>
<comment type="caution">
    <text evidence="1">The sequence shown here is derived from an EMBL/GenBank/DDBJ whole genome shotgun (WGS) entry which is preliminary data.</text>
</comment>
<evidence type="ECO:0000313" key="1">
    <source>
        <dbReference type="EMBL" id="RDD62736.1"/>
    </source>
</evidence>
<dbReference type="EMBL" id="QPMH01000004">
    <property type="protein sequence ID" value="RDD62736.1"/>
    <property type="molecule type" value="Genomic_DNA"/>
</dbReference>
<accession>A0A369TIN0</accession>
<dbReference type="RefSeq" id="WP_114581311.1">
    <property type="nucleotide sequence ID" value="NZ_QPMH01000004.1"/>
</dbReference>
<gene>
    <name evidence="1" type="ORF">DRB17_06145</name>
</gene>
<dbReference type="AlphaFoldDB" id="A0A369TIN0"/>
<dbReference type="Proteomes" id="UP000253941">
    <property type="component" value="Unassembled WGS sequence"/>
</dbReference>
<protein>
    <submittedName>
        <fullName evidence="1">Uncharacterized protein</fullName>
    </submittedName>
</protein>
<reference evidence="1 2" key="1">
    <citation type="submission" date="2018-07" db="EMBL/GenBank/DDBJ databases">
        <title>Venubactetium sediminum gen. nov., sp. nov., isolated from a marine solar saltern.</title>
        <authorList>
            <person name="Wang S."/>
        </authorList>
    </citation>
    <scope>NUCLEOTIDE SEQUENCE [LARGE SCALE GENOMIC DNA]</scope>
    <source>
        <strain evidence="1 2">WD2A32</strain>
    </source>
</reference>
<evidence type="ECO:0000313" key="2">
    <source>
        <dbReference type="Proteomes" id="UP000253941"/>
    </source>
</evidence>
<sequence length="75" mass="7809">MTTLTDKAATAIRLDLGEQHGRLRFAELLSGLHPGTRVTVVIGGEPGRGRAALPASAASYASAMREVEASVYDAV</sequence>